<evidence type="ECO:0000313" key="1">
    <source>
        <dbReference type="EMBL" id="KAJ8013222.1"/>
    </source>
</evidence>
<name>A0ACC2HBH6_DALPE</name>
<dbReference type="Proteomes" id="UP001157502">
    <property type="component" value="Chromosome 4"/>
</dbReference>
<protein>
    <submittedName>
        <fullName evidence="1">Uncharacterized protein</fullName>
    </submittedName>
</protein>
<proteinExistence type="predicted"/>
<comment type="caution">
    <text evidence="1">The sequence shown here is derived from an EMBL/GenBank/DDBJ whole genome shotgun (WGS) entry which is preliminary data.</text>
</comment>
<evidence type="ECO:0000313" key="2">
    <source>
        <dbReference type="Proteomes" id="UP001157502"/>
    </source>
</evidence>
<keyword evidence="2" id="KW-1185">Reference proteome</keyword>
<gene>
    <name evidence="1" type="ORF">DPEC_G00051030</name>
</gene>
<sequence length="312" mass="36185">MEVFGSTFDDSVFEGAREKPSAVSQSPYNAKLCEVEWFSENIDTEDPLEKQKIFKFRADFAYRRKNFQEALNAYTSCILYIPDGNLTIRRDILEGMARCWCHLGRREEALSLTEILKNDASNTCHLTCLLHLTTNIHEHFGDLRGQIEILQQLCSLHPYHQWYWMKLAESCLHLLQTLSAPTVTPGPPQDEEADGHKGARIQERLKGERDHVWLKACMCFVRSRLLLRTLKGQQSSFVLQNSERAMRKADEALQYLEPRETTLQRITEVMLEDLVAERMKEDHLDGEGLAGLSLNDFQDRWWNRILQAEVLI</sequence>
<accession>A0ACC2HBH6</accession>
<organism evidence="1 2">
    <name type="scientific">Dallia pectoralis</name>
    <name type="common">Alaska blackfish</name>
    <dbReference type="NCBI Taxonomy" id="75939"/>
    <lineage>
        <taxon>Eukaryota</taxon>
        <taxon>Metazoa</taxon>
        <taxon>Chordata</taxon>
        <taxon>Craniata</taxon>
        <taxon>Vertebrata</taxon>
        <taxon>Euteleostomi</taxon>
        <taxon>Actinopterygii</taxon>
        <taxon>Neopterygii</taxon>
        <taxon>Teleostei</taxon>
        <taxon>Protacanthopterygii</taxon>
        <taxon>Esociformes</taxon>
        <taxon>Umbridae</taxon>
        <taxon>Dallia</taxon>
    </lineage>
</organism>
<dbReference type="EMBL" id="CM055731">
    <property type="protein sequence ID" value="KAJ8013222.1"/>
    <property type="molecule type" value="Genomic_DNA"/>
</dbReference>
<reference evidence="1" key="1">
    <citation type="submission" date="2021-05" db="EMBL/GenBank/DDBJ databases">
        <authorList>
            <person name="Pan Q."/>
            <person name="Jouanno E."/>
            <person name="Zahm M."/>
            <person name="Klopp C."/>
            <person name="Cabau C."/>
            <person name="Louis A."/>
            <person name="Berthelot C."/>
            <person name="Parey E."/>
            <person name="Roest Crollius H."/>
            <person name="Montfort J."/>
            <person name="Robinson-Rechavi M."/>
            <person name="Bouchez O."/>
            <person name="Lampietro C."/>
            <person name="Lopez Roques C."/>
            <person name="Donnadieu C."/>
            <person name="Postlethwait J."/>
            <person name="Bobe J."/>
            <person name="Dillon D."/>
            <person name="Chandos A."/>
            <person name="von Hippel F."/>
            <person name="Guiguen Y."/>
        </authorList>
    </citation>
    <scope>NUCLEOTIDE SEQUENCE</scope>
    <source>
        <strain evidence="1">YG-Jan2019</strain>
    </source>
</reference>